<evidence type="ECO:0000313" key="3">
    <source>
        <dbReference type="EMBL" id="WKW14769.1"/>
    </source>
</evidence>
<evidence type="ECO:0000313" key="4">
    <source>
        <dbReference type="Proteomes" id="UP001229955"/>
    </source>
</evidence>
<feature type="signal peptide" evidence="1">
    <location>
        <begin position="1"/>
        <end position="24"/>
    </location>
</feature>
<sequence>MRRFMLPVLTGLLLLTAAPRSAAAEDGWKEFVDCVKFTTIWCDLARDDVNNFFEYMGVEFLCALKYLACAFEA</sequence>
<dbReference type="RefSeq" id="WP_367887545.1">
    <property type="nucleotide sequence ID" value="NZ_CP130612.1"/>
</dbReference>
<proteinExistence type="predicted"/>
<dbReference type="Proteomes" id="UP001229955">
    <property type="component" value="Chromosome"/>
</dbReference>
<name>A0AA49JTS8_9BACT</name>
<gene>
    <name evidence="2" type="ORF">Strain138_001127</name>
    <name evidence="3" type="ORF">Strain318_001127</name>
</gene>
<feature type="chain" id="PRO_5041217069" evidence="1">
    <location>
        <begin position="25"/>
        <end position="73"/>
    </location>
</feature>
<dbReference type="AlphaFoldDB" id="A0AA49JTS8"/>
<accession>A0AA49JZ79</accession>
<organism evidence="2">
    <name type="scientific">Pseudogemmatithrix spongiicola</name>
    <dbReference type="NCBI Taxonomy" id="3062599"/>
    <lineage>
        <taxon>Bacteria</taxon>
        <taxon>Pseudomonadati</taxon>
        <taxon>Gemmatimonadota</taxon>
        <taxon>Gemmatimonadia</taxon>
        <taxon>Gemmatimonadales</taxon>
        <taxon>Gemmatimonadaceae</taxon>
        <taxon>Pseudogemmatithrix</taxon>
    </lineage>
</organism>
<protein>
    <submittedName>
        <fullName evidence="2">Uncharacterized protein</fullName>
    </submittedName>
</protein>
<dbReference type="EMBL" id="CP130613">
    <property type="protein sequence ID" value="WKW14769.1"/>
    <property type="molecule type" value="Genomic_DNA"/>
</dbReference>
<reference evidence="2" key="1">
    <citation type="submission" date="2023-07" db="EMBL/GenBank/DDBJ databases">
        <authorList>
            <person name="Haufschild T."/>
            <person name="Kallscheuer N."/>
            <person name="Hammer J."/>
            <person name="Kohn T."/>
            <person name="Kabuu M."/>
            <person name="Jogler M."/>
            <person name="Wohfarth N."/>
            <person name="Heuer A."/>
            <person name="Rohde M."/>
            <person name="van Teeseling M.C.F."/>
            <person name="Jogler C."/>
        </authorList>
    </citation>
    <scope>NUCLEOTIDE SEQUENCE</scope>
    <source>
        <strain evidence="2">Strain 138</strain>
        <strain evidence="3">Strain 318</strain>
    </source>
</reference>
<accession>A0AA49JTS8</accession>
<dbReference type="EMBL" id="CP130612">
    <property type="protein sequence ID" value="WKW11859.1"/>
    <property type="molecule type" value="Genomic_DNA"/>
</dbReference>
<evidence type="ECO:0000313" key="2">
    <source>
        <dbReference type="EMBL" id="WKW11859.1"/>
    </source>
</evidence>
<evidence type="ECO:0000256" key="1">
    <source>
        <dbReference type="SAM" id="SignalP"/>
    </source>
</evidence>
<keyword evidence="4" id="KW-1185">Reference proteome</keyword>
<keyword evidence="1" id="KW-0732">Signal</keyword>
<dbReference type="KEGG" id="pspc:Strain318_001127"/>